<dbReference type="GO" id="GO:0007165">
    <property type="term" value="P:signal transduction"/>
    <property type="evidence" value="ECO:0007669"/>
    <property type="project" value="UniProtKB-KW"/>
</dbReference>
<dbReference type="Gene3D" id="1.10.287.950">
    <property type="entry name" value="Methyl-accepting chemotaxis protein"/>
    <property type="match status" value="1"/>
</dbReference>
<dbReference type="PANTHER" id="PTHR32089">
    <property type="entry name" value="METHYL-ACCEPTING CHEMOTAXIS PROTEIN MCPB"/>
    <property type="match status" value="1"/>
</dbReference>
<comment type="caution">
    <text evidence="10">The sequence shown here is derived from an EMBL/GenBank/DDBJ whole genome shotgun (WGS) entry which is preliminary data.</text>
</comment>
<proteinExistence type="inferred from homology"/>
<keyword evidence="2" id="KW-0997">Cell inner membrane</keyword>
<keyword evidence="3 5" id="KW-0807">Transducer</keyword>
<dbReference type="SMART" id="SM00283">
    <property type="entry name" value="MA"/>
    <property type="match status" value="1"/>
</dbReference>
<dbReference type="Gene3D" id="6.10.340.10">
    <property type="match status" value="1"/>
</dbReference>
<dbReference type="RefSeq" id="WP_190293431.1">
    <property type="nucleotide sequence ID" value="NZ_JABFCZ010000025.1"/>
</dbReference>
<dbReference type="PROSITE" id="PS50111">
    <property type="entry name" value="CHEMOTAXIS_TRANSDUC_2"/>
    <property type="match status" value="1"/>
</dbReference>
<evidence type="ECO:0000256" key="3">
    <source>
        <dbReference type="ARBA" id="ARBA00023224"/>
    </source>
</evidence>
<feature type="transmembrane region" description="Helical" evidence="6">
    <location>
        <begin position="451"/>
        <end position="478"/>
    </location>
</feature>
<evidence type="ECO:0000259" key="7">
    <source>
        <dbReference type="PROSITE" id="PS50111"/>
    </source>
</evidence>
<dbReference type="Pfam" id="PF00672">
    <property type="entry name" value="HAMP"/>
    <property type="match status" value="1"/>
</dbReference>
<evidence type="ECO:0000256" key="5">
    <source>
        <dbReference type="PROSITE-ProRule" id="PRU00284"/>
    </source>
</evidence>
<dbReference type="AlphaFoldDB" id="A0A926P2G7"/>
<keyword evidence="6" id="KW-0472">Membrane</keyword>
<dbReference type="InterPro" id="IPR000727">
    <property type="entry name" value="T_SNARE_dom"/>
</dbReference>
<evidence type="ECO:0000313" key="10">
    <source>
        <dbReference type="EMBL" id="MBD1548745.1"/>
    </source>
</evidence>
<evidence type="ECO:0000313" key="11">
    <source>
        <dbReference type="Proteomes" id="UP000598467"/>
    </source>
</evidence>
<dbReference type="SUPFAM" id="SSF58104">
    <property type="entry name" value="Methyl-accepting chemotaxis protein (MCP) signaling domain"/>
    <property type="match status" value="1"/>
</dbReference>
<dbReference type="InterPro" id="IPR004089">
    <property type="entry name" value="MCPsignal_dom"/>
</dbReference>
<dbReference type="Pfam" id="PF00015">
    <property type="entry name" value="MCPsignal"/>
    <property type="match status" value="1"/>
</dbReference>
<dbReference type="EMBL" id="JABFCZ010000025">
    <property type="protein sequence ID" value="MBD1548745.1"/>
    <property type="molecule type" value="Genomic_DNA"/>
</dbReference>
<dbReference type="GO" id="GO:0005886">
    <property type="term" value="C:plasma membrane"/>
    <property type="evidence" value="ECO:0007669"/>
    <property type="project" value="UniProtKB-SubCell"/>
</dbReference>
<feature type="domain" description="Methyl-accepting transducer" evidence="7">
    <location>
        <begin position="543"/>
        <end position="797"/>
    </location>
</feature>
<evidence type="ECO:0000256" key="1">
    <source>
        <dbReference type="ARBA" id="ARBA00004429"/>
    </source>
</evidence>
<evidence type="ECO:0000259" key="8">
    <source>
        <dbReference type="PROSITE" id="PS50192"/>
    </source>
</evidence>
<organism evidence="10 11">
    <name type="scientific">Roseibium aggregatum</name>
    <dbReference type="NCBI Taxonomy" id="187304"/>
    <lineage>
        <taxon>Bacteria</taxon>
        <taxon>Pseudomonadati</taxon>
        <taxon>Pseudomonadota</taxon>
        <taxon>Alphaproteobacteria</taxon>
        <taxon>Hyphomicrobiales</taxon>
        <taxon>Stappiaceae</taxon>
        <taxon>Roseibium</taxon>
    </lineage>
</organism>
<feature type="domain" description="T-SNARE coiled-coil homology" evidence="8">
    <location>
        <begin position="720"/>
        <end position="782"/>
    </location>
</feature>
<comment type="subcellular location">
    <subcellularLocation>
        <location evidence="1">Cell inner membrane</location>
        <topology evidence="1">Multi-pass membrane protein</topology>
    </subcellularLocation>
</comment>
<evidence type="ECO:0000256" key="6">
    <source>
        <dbReference type="SAM" id="Phobius"/>
    </source>
</evidence>
<dbReference type="PROSITE" id="PS50192">
    <property type="entry name" value="T_SNARE"/>
    <property type="match status" value="1"/>
</dbReference>
<dbReference type="PROSITE" id="PS50885">
    <property type="entry name" value="HAMP"/>
    <property type="match status" value="1"/>
</dbReference>
<keyword evidence="2" id="KW-1003">Cell membrane</keyword>
<name>A0A926P2G7_9HYPH</name>
<accession>A0A926P2G7</accession>
<feature type="domain" description="HAMP" evidence="9">
    <location>
        <begin position="475"/>
        <end position="528"/>
    </location>
</feature>
<feature type="transmembrane region" description="Helical" evidence="6">
    <location>
        <begin position="20"/>
        <end position="42"/>
    </location>
</feature>
<reference evidence="10" key="1">
    <citation type="submission" date="2020-05" db="EMBL/GenBank/DDBJ databases">
        <title>Identification of trans-AT polyketide cluster in two marine bacteria, producers of a novel glutaramide-containing polyketide sesbanimide D and analogs.</title>
        <authorList>
            <person name="Kacar D."/>
            <person name="Rodriguez P."/>
            <person name="Canedo L."/>
            <person name="Gonzalez E."/>
            <person name="Galan B."/>
            <person name="De La Calle F."/>
            <person name="Garcia J.L."/>
        </authorList>
    </citation>
    <scope>NUCLEOTIDE SEQUENCE</scope>
    <source>
        <strain evidence="10">PHM038</strain>
    </source>
</reference>
<keyword evidence="6" id="KW-1133">Transmembrane helix</keyword>
<gene>
    <name evidence="10" type="ORF">HK439_20975</name>
</gene>
<comment type="similarity">
    <text evidence="4">Belongs to the methyl-accepting chemotaxis (MCP) protein family.</text>
</comment>
<dbReference type="SMART" id="SM00304">
    <property type="entry name" value="HAMP"/>
    <property type="match status" value="1"/>
</dbReference>
<evidence type="ECO:0000259" key="9">
    <source>
        <dbReference type="PROSITE" id="PS50885"/>
    </source>
</evidence>
<keyword evidence="6" id="KW-0812">Transmembrane</keyword>
<protein>
    <submittedName>
        <fullName evidence="10">HAMP domain-containing protein</fullName>
    </submittedName>
</protein>
<dbReference type="Proteomes" id="UP000598467">
    <property type="component" value="Unassembled WGS sequence"/>
</dbReference>
<dbReference type="CDD" id="cd06225">
    <property type="entry name" value="HAMP"/>
    <property type="match status" value="1"/>
</dbReference>
<dbReference type="PANTHER" id="PTHR32089:SF112">
    <property type="entry name" value="LYSOZYME-LIKE PROTEIN-RELATED"/>
    <property type="match status" value="1"/>
</dbReference>
<dbReference type="InterPro" id="IPR003660">
    <property type="entry name" value="HAMP_dom"/>
</dbReference>
<sequence>MNWLLRPLGHLRFSIKVGGGFAATTILTAAVGLVGTLAIVQLRDQSDLNARATAVMASLQEASADQKAYLSDRTGERATSALAQIDRLREDLTAVGNGMSDGSPEKATVTAAVSRVDSLTSEFRKLVDSSTAQTDQADRLTQSAGRLQAIANQIVAEMEKAKTAASDKEAAALANLTAADELGRAMSSIREGAILLEGMFQNEADQGASDAVVTAQGTMARKTRYKAALKKVEELTEEVRWAAGMTVEGVNAGMLDGMTKMLGDFEGALKDAIAKANPFTIDKPDGSLAGKARTISNRTNMIRGLIYGVIDSAQGASVSSRNQLARVEAVAKSGNSLLQATLETRSATMELLAGFGQTTPETVTADLEKLRATLAKLETKAKGFSQLKEILGQIAAEVDGYEAEFAAMLTARDNFQAASAELTQLSDQVRTQITEMAEQQSLASSRQADTALVLIGAAIVAAIAVSILLAFTLTFVIAGPIRRLTDVMARLAGGDTDVEIPSTGQRDEIGAMSRTVQVFRDNDLERQRLEAQTEQAQARQADRQAQVDALIAGFRDSVQGLLGSLDETAQDMDSTARALSDMAARSAEQASNTATASEGASMNVENVAGAAEELSASIGEIGSQVQRTTDIVSSATDAVRDTNGKVQDLAEAANRIGEVVTLIQAIAEQTNLLALNATIEAARAGEAGKGFAVVAAEVKELATQTSNATEEISSQIAAIQGSTTDAVNAISAISSTMEEVDGYTQSIASAVTQQGAATNEISGNVQRASEGTRAVQDNMHDLAETVEQTQAASGSVLTAAGHLGQRSEALKGEIETFLERVAAA</sequence>
<evidence type="ECO:0000256" key="4">
    <source>
        <dbReference type="ARBA" id="ARBA00029447"/>
    </source>
</evidence>
<evidence type="ECO:0000256" key="2">
    <source>
        <dbReference type="ARBA" id="ARBA00022519"/>
    </source>
</evidence>